<feature type="domain" description="Nudix hydrolase" evidence="7">
    <location>
        <begin position="52"/>
        <end position="194"/>
    </location>
</feature>
<dbReference type="PANTHER" id="PTHR12992">
    <property type="entry name" value="NUDIX HYDROLASE"/>
    <property type="match status" value="1"/>
</dbReference>
<dbReference type="PANTHER" id="PTHR12992:SF11">
    <property type="entry name" value="MITOCHONDRIAL COENZYME A DIPHOSPHATASE NUDT8"/>
    <property type="match status" value="1"/>
</dbReference>
<dbReference type="InterPro" id="IPR000086">
    <property type="entry name" value="NUDIX_hydrolase_dom"/>
</dbReference>
<dbReference type="SUPFAM" id="SSF55811">
    <property type="entry name" value="Nudix"/>
    <property type="match status" value="1"/>
</dbReference>
<dbReference type="GO" id="GO:0046872">
    <property type="term" value="F:metal ion binding"/>
    <property type="evidence" value="ECO:0007669"/>
    <property type="project" value="UniProtKB-KW"/>
</dbReference>
<comment type="cofactor">
    <cofactor evidence="1">
        <name>Mn(2+)</name>
        <dbReference type="ChEBI" id="CHEBI:29035"/>
    </cofactor>
</comment>
<gene>
    <name evidence="8" type="ORF">EVA68_03505</name>
</gene>
<evidence type="ECO:0000313" key="8">
    <source>
        <dbReference type="EMBL" id="RZO76766.1"/>
    </source>
</evidence>
<evidence type="ECO:0000259" key="7">
    <source>
        <dbReference type="PROSITE" id="PS51462"/>
    </source>
</evidence>
<keyword evidence="3" id="KW-0479">Metal-binding</keyword>
<name>A0A520S2T4_9GAMM</name>
<dbReference type="CDD" id="cd03426">
    <property type="entry name" value="NUDIX_CoAse_Nudt7"/>
    <property type="match status" value="1"/>
</dbReference>
<dbReference type="GO" id="GO:0010945">
    <property type="term" value="F:coenzyme A diphosphatase activity"/>
    <property type="evidence" value="ECO:0007669"/>
    <property type="project" value="InterPro"/>
</dbReference>
<comment type="caution">
    <text evidence="8">The sequence shown here is derived from an EMBL/GenBank/DDBJ whole genome shotgun (WGS) entry which is preliminary data.</text>
</comment>
<evidence type="ECO:0000313" key="9">
    <source>
        <dbReference type="Proteomes" id="UP000316199"/>
    </source>
</evidence>
<dbReference type="EMBL" id="SHAG01000008">
    <property type="protein sequence ID" value="RZO76766.1"/>
    <property type="molecule type" value="Genomic_DNA"/>
</dbReference>
<organism evidence="8 9">
    <name type="scientific">OM182 bacterium</name>
    <dbReference type="NCBI Taxonomy" id="2510334"/>
    <lineage>
        <taxon>Bacteria</taxon>
        <taxon>Pseudomonadati</taxon>
        <taxon>Pseudomonadota</taxon>
        <taxon>Gammaproteobacteria</taxon>
        <taxon>OMG group</taxon>
        <taxon>OM182 clade</taxon>
    </lineage>
</organism>
<dbReference type="AlphaFoldDB" id="A0A520S2T4"/>
<dbReference type="PROSITE" id="PS51462">
    <property type="entry name" value="NUDIX"/>
    <property type="match status" value="1"/>
</dbReference>
<dbReference type="InterPro" id="IPR045121">
    <property type="entry name" value="CoAse"/>
</dbReference>
<keyword evidence="6" id="KW-0464">Manganese</keyword>
<dbReference type="Proteomes" id="UP000316199">
    <property type="component" value="Unassembled WGS sequence"/>
</dbReference>
<reference evidence="8 9" key="1">
    <citation type="submission" date="2019-02" db="EMBL/GenBank/DDBJ databases">
        <title>Prokaryotic population dynamics and viral predation in marine succession experiment using metagenomics: the confinement effect.</title>
        <authorList>
            <person name="Haro-Moreno J.M."/>
            <person name="Rodriguez-Valera F."/>
            <person name="Lopez-Perez M."/>
        </authorList>
    </citation>
    <scope>NUCLEOTIDE SEQUENCE [LARGE SCALE GENOMIC DNA]</scope>
    <source>
        <strain evidence="8">MED-G157</strain>
    </source>
</reference>
<dbReference type="InterPro" id="IPR015797">
    <property type="entry name" value="NUDIX_hydrolase-like_dom_sf"/>
</dbReference>
<proteinExistence type="predicted"/>
<evidence type="ECO:0000256" key="5">
    <source>
        <dbReference type="ARBA" id="ARBA00022842"/>
    </source>
</evidence>
<protein>
    <submittedName>
        <fullName evidence="8">CoA pyrophosphatase</fullName>
    </submittedName>
</protein>
<keyword evidence="4" id="KW-0378">Hydrolase</keyword>
<dbReference type="Pfam" id="PF00293">
    <property type="entry name" value="NUDIX"/>
    <property type="match status" value="1"/>
</dbReference>
<keyword evidence="5" id="KW-0460">Magnesium</keyword>
<evidence type="ECO:0000256" key="2">
    <source>
        <dbReference type="ARBA" id="ARBA00001946"/>
    </source>
</evidence>
<accession>A0A520S2T4</accession>
<dbReference type="Gene3D" id="3.90.79.10">
    <property type="entry name" value="Nucleoside Triphosphate Pyrophosphohydrolase"/>
    <property type="match status" value="1"/>
</dbReference>
<evidence type="ECO:0000256" key="6">
    <source>
        <dbReference type="ARBA" id="ARBA00023211"/>
    </source>
</evidence>
<comment type="cofactor">
    <cofactor evidence="2">
        <name>Mg(2+)</name>
        <dbReference type="ChEBI" id="CHEBI:18420"/>
    </cofactor>
</comment>
<evidence type="ECO:0000256" key="1">
    <source>
        <dbReference type="ARBA" id="ARBA00001936"/>
    </source>
</evidence>
<sequence length="223" mass="24995">MTCFVLIILRFNHTYLFVGATTAVISEKLSLKKIQYALAQYTPHRPKLLERSMQAAVAVVIREKLNQIEALFILRSVREGDPWSGDMAFPGGHKEAIDLSLREAAQRETSEEIGLDLSQYGHFMGELDTIAVNPRHSKDMLVTPFVYCLSGVDIALNKNHEVADVFWGGLDQMIKGASLTEKTFKRNGASQSFPGYALDGQVIWGLTFRVLEQFFSVIDLHDS</sequence>
<evidence type="ECO:0000256" key="3">
    <source>
        <dbReference type="ARBA" id="ARBA00022723"/>
    </source>
</evidence>
<evidence type="ECO:0000256" key="4">
    <source>
        <dbReference type="ARBA" id="ARBA00022801"/>
    </source>
</evidence>